<dbReference type="EMBL" id="BAABAT010000067">
    <property type="protein sequence ID" value="GAA4263348.1"/>
    <property type="molecule type" value="Genomic_DNA"/>
</dbReference>
<reference evidence="3" key="1">
    <citation type="journal article" date="2019" name="Int. J. Syst. Evol. Microbiol.">
        <title>The Global Catalogue of Microorganisms (GCM) 10K type strain sequencing project: providing services to taxonomists for standard genome sequencing and annotation.</title>
        <authorList>
            <consortium name="The Broad Institute Genomics Platform"/>
            <consortium name="The Broad Institute Genome Sequencing Center for Infectious Disease"/>
            <person name="Wu L."/>
            <person name="Ma J."/>
        </authorList>
    </citation>
    <scope>NUCLEOTIDE SEQUENCE [LARGE SCALE GENOMIC DNA]</scope>
    <source>
        <strain evidence="3">JCM 17441</strain>
    </source>
</reference>
<protein>
    <recommendedName>
        <fullName evidence="4">Transposase</fullName>
    </recommendedName>
</protein>
<evidence type="ECO:0000313" key="3">
    <source>
        <dbReference type="Proteomes" id="UP001500620"/>
    </source>
</evidence>
<name>A0ABP8DTM5_9ACTN</name>
<sequence length="54" mass="6249">MRCFALNHTDHRTHAEQDAVIGVYIRWRNHHTTPNTALGPELNNRKPDYLAKPA</sequence>
<evidence type="ECO:0008006" key="4">
    <source>
        <dbReference type="Google" id="ProtNLM"/>
    </source>
</evidence>
<evidence type="ECO:0000256" key="1">
    <source>
        <dbReference type="SAM" id="MobiDB-lite"/>
    </source>
</evidence>
<proteinExistence type="predicted"/>
<dbReference type="Proteomes" id="UP001500620">
    <property type="component" value="Unassembled WGS sequence"/>
</dbReference>
<feature type="region of interest" description="Disordered" evidence="1">
    <location>
        <begin position="33"/>
        <end position="54"/>
    </location>
</feature>
<organism evidence="2 3">
    <name type="scientific">Dactylosporangium darangshiense</name>
    <dbReference type="NCBI Taxonomy" id="579108"/>
    <lineage>
        <taxon>Bacteria</taxon>
        <taxon>Bacillati</taxon>
        <taxon>Actinomycetota</taxon>
        <taxon>Actinomycetes</taxon>
        <taxon>Micromonosporales</taxon>
        <taxon>Micromonosporaceae</taxon>
        <taxon>Dactylosporangium</taxon>
    </lineage>
</organism>
<comment type="caution">
    <text evidence="2">The sequence shown here is derived from an EMBL/GenBank/DDBJ whole genome shotgun (WGS) entry which is preliminary data.</text>
</comment>
<dbReference type="RefSeq" id="WP_345142534.1">
    <property type="nucleotide sequence ID" value="NZ_BAABAT010000067.1"/>
</dbReference>
<feature type="compositionally biased region" description="Basic and acidic residues" evidence="1">
    <location>
        <begin position="43"/>
        <end position="54"/>
    </location>
</feature>
<evidence type="ECO:0000313" key="2">
    <source>
        <dbReference type="EMBL" id="GAA4263348.1"/>
    </source>
</evidence>
<keyword evidence="3" id="KW-1185">Reference proteome</keyword>
<gene>
    <name evidence="2" type="ORF">GCM10022255_107090</name>
</gene>
<accession>A0ABP8DTM5</accession>